<dbReference type="Pfam" id="PF00403">
    <property type="entry name" value="HMA"/>
    <property type="match status" value="1"/>
</dbReference>
<gene>
    <name evidence="4" type="ORF">DQ226_07300</name>
    <name evidence="3" type="ORF">QYF62_16080</name>
</gene>
<dbReference type="AlphaFoldDB" id="A0A365PB49"/>
<evidence type="ECO:0000313" key="5">
    <source>
        <dbReference type="Proteomes" id="UP000252187"/>
    </source>
</evidence>
<reference evidence="4 5" key="1">
    <citation type="submission" date="2018-06" db="EMBL/GenBank/DDBJ databases">
        <title>Whole genome sequencing of four bacterial strains from South Shetland trench revealing bio-synthetic gene clusters.</title>
        <authorList>
            <person name="Abdel-Mageed W.M."/>
            <person name="Lehri B."/>
            <person name="Jarmusch S.A."/>
            <person name="Miranda K."/>
            <person name="Goodfellow M."/>
            <person name="Jaspars M."/>
            <person name="Karlyshev A.V."/>
        </authorList>
    </citation>
    <scope>NUCLEOTIDE SEQUENCE [LARGE SCALE GENOMIC DNA]</scope>
    <source>
        <strain evidence="4 5">SST1</strain>
    </source>
</reference>
<dbReference type="InterPro" id="IPR036163">
    <property type="entry name" value="HMA_dom_sf"/>
</dbReference>
<protein>
    <submittedName>
        <fullName evidence="4">Copper chaperone</fullName>
    </submittedName>
    <submittedName>
        <fullName evidence="3">Heavy-metal-associated domain-containing protein</fullName>
    </submittedName>
</protein>
<feature type="domain" description="HMA" evidence="2">
    <location>
        <begin position="4"/>
        <end position="68"/>
    </location>
</feature>
<reference evidence="3 6" key="2">
    <citation type="submission" date="2023-07" db="EMBL/GenBank/DDBJ databases">
        <title>Strategy for survival of the halotoleranting strain Dietzia MX2 from the Yakshinskoe mineral salts deposit.</title>
        <authorList>
            <person name="Kharitonova M.A."/>
            <person name="Kupriyanova-Ashina F.G."/>
            <person name="Shakirov T.R."/>
            <person name="Vafina M.S."/>
            <person name="Ilinskaya O.N."/>
        </authorList>
    </citation>
    <scope>NUCLEOTIDE SEQUENCE [LARGE SCALE GENOMIC DNA]</scope>
    <source>
        <strain evidence="3 6">MX2</strain>
    </source>
</reference>
<dbReference type="PROSITE" id="PS01047">
    <property type="entry name" value="HMA_1"/>
    <property type="match status" value="1"/>
</dbReference>
<accession>A0A365PB49</accession>
<dbReference type="SUPFAM" id="SSF55008">
    <property type="entry name" value="HMA, heavy metal-associated domain"/>
    <property type="match status" value="1"/>
</dbReference>
<dbReference type="GO" id="GO:0005507">
    <property type="term" value="F:copper ion binding"/>
    <property type="evidence" value="ECO:0007669"/>
    <property type="project" value="InterPro"/>
</dbReference>
<evidence type="ECO:0000256" key="1">
    <source>
        <dbReference type="ARBA" id="ARBA00022723"/>
    </source>
</evidence>
<dbReference type="EMBL" id="JAUHTB010000028">
    <property type="protein sequence ID" value="MDN4507560.1"/>
    <property type="molecule type" value="Genomic_DNA"/>
</dbReference>
<evidence type="ECO:0000313" key="4">
    <source>
        <dbReference type="EMBL" id="RBA37355.1"/>
    </source>
</evidence>
<evidence type="ECO:0000313" key="6">
    <source>
        <dbReference type="Proteomes" id="UP001172702"/>
    </source>
</evidence>
<dbReference type="GO" id="GO:0006825">
    <property type="term" value="P:copper ion transport"/>
    <property type="evidence" value="ECO:0007669"/>
    <property type="project" value="InterPro"/>
</dbReference>
<dbReference type="EMBL" id="QNTT01000014">
    <property type="protein sequence ID" value="RBA37355.1"/>
    <property type="molecule type" value="Genomic_DNA"/>
</dbReference>
<keyword evidence="1" id="KW-0479">Metal-binding</keyword>
<dbReference type="InterPro" id="IPR000428">
    <property type="entry name" value="Cu-bd"/>
</dbReference>
<organism evidence="4 5">
    <name type="scientific">Dietzia maris</name>
    <dbReference type="NCBI Taxonomy" id="37915"/>
    <lineage>
        <taxon>Bacteria</taxon>
        <taxon>Bacillati</taxon>
        <taxon>Actinomycetota</taxon>
        <taxon>Actinomycetes</taxon>
        <taxon>Mycobacteriales</taxon>
        <taxon>Dietziaceae</taxon>
        <taxon>Dietzia</taxon>
    </lineage>
</organism>
<dbReference type="InterPro" id="IPR006121">
    <property type="entry name" value="HMA_dom"/>
</dbReference>
<dbReference type="GeneID" id="97371952"/>
<proteinExistence type="predicted"/>
<dbReference type="CDD" id="cd00371">
    <property type="entry name" value="HMA"/>
    <property type="match status" value="1"/>
</dbReference>
<evidence type="ECO:0000259" key="2">
    <source>
        <dbReference type="PROSITE" id="PS50846"/>
    </source>
</evidence>
<dbReference type="Proteomes" id="UP001172702">
    <property type="component" value="Unassembled WGS sequence"/>
</dbReference>
<dbReference type="InterPro" id="IPR017969">
    <property type="entry name" value="Heavy-metal-associated_CS"/>
</dbReference>
<dbReference type="PROSITE" id="PS50846">
    <property type="entry name" value="HMA_2"/>
    <property type="match status" value="1"/>
</dbReference>
<evidence type="ECO:0000313" key="3">
    <source>
        <dbReference type="EMBL" id="MDN4507560.1"/>
    </source>
</evidence>
<dbReference type="RefSeq" id="WP_007625927.1">
    <property type="nucleotide sequence ID" value="NZ_CANNAK010000013.1"/>
</dbReference>
<name>A0A365PB49_9ACTN</name>
<sequence>MATSTKEYTVQGMTCGHCESSVKEEVGEIAGVSMVEASSKTGTVSVSGEGFTDEQVVAAVKEAGYTVTS</sequence>
<comment type="caution">
    <text evidence="4">The sequence shown here is derived from an EMBL/GenBank/DDBJ whole genome shotgun (WGS) entry which is preliminary data.</text>
</comment>
<dbReference type="PRINTS" id="PR00944">
    <property type="entry name" value="CUEXPORT"/>
</dbReference>
<dbReference type="Gene3D" id="3.30.70.100">
    <property type="match status" value="1"/>
</dbReference>
<dbReference type="Proteomes" id="UP000252187">
    <property type="component" value="Unassembled WGS sequence"/>
</dbReference>
<keyword evidence="6" id="KW-1185">Reference proteome</keyword>